<evidence type="ECO:0000313" key="6">
    <source>
        <dbReference type="Proteomes" id="UP000326091"/>
    </source>
</evidence>
<accession>A0A412P494</accession>
<feature type="coiled-coil region" evidence="1">
    <location>
        <begin position="25"/>
        <end position="52"/>
    </location>
</feature>
<feature type="signal peptide" evidence="2">
    <location>
        <begin position="1"/>
        <end position="23"/>
    </location>
</feature>
<sequence>MNKKFLSAILFGALMVSSTGTFVSCKDYDDDIDNINKELSTLKGDLSALQAKVNEGKWITSLAPTTGGFTVTFSDNTSYTITNGKDGAAGADAVKWEIGTDGFWYKNDVKTEYQAVGQAGEAGVAGVSPYIGENGNWFAYNTETKEVEDTGISAAGTSTYVVKNGDNYELHVYNQTTGEYESIVLPATAAAAALNVVFMPTYSDMQTKVVAINISVGDDLNDKNHLWDNNVSLTNDIVFNYRVSPASIDLAKANIGFLVNEVQSRAAGSILDVADKSFADGVLTVKAKAGEAFSLKNKKYAVALQVQNDAQSAISTYHLLTSNTINREDLTVFEARKDDNGEIGYFQFPSLDINLLYTGELNVADTLTVGRTVGDYYMTTSSYSDLRKYGFAPYYEVAKKAGEDKGNYFTVENGVIKTNGQISSVGHECTFIVSVYDKKDGYKLAEKELTVSSVEKIATTKTYTKSETHELTLESKDYRFKFDMNDVYNTLGMSSQTFWSAGYTREYYIWDAERSEYVQTSSSNGVISAGTAYENNESFLYVNVKNILTKDQLGKYKVVFKIGNTGAEVVYEVKVVYPEVTLVKDNDYWKDGYMINAGKLVGSNYIMSGDLRRGYKNKDLDLVFETVAGETRTDFDLTNNILTYTGSCNDKEGNRINISKIDPVDVMVFVLINGQKIDNGTKIQVKFADPLKNITLKKDAKFETTDKKNPADKLQLNSAINLVSIAGEKVIENGTMDATIAGYYNAQAAKFEVSEEDAAKGASVNATTGEFTWQNDGVALTANKTINVKVTVTYTWGVAVGTIPVTVKSNL</sequence>
<name>A0A412P494_PHOVU</name>
<keyword evidence="2" id="KW-0732">Signal</keyword>
<evidence type="ECO:0000313" key="8">
    <source>
        <dbReference type="Proteomes" id="UP000441522"/>
    </source>
</evidence>
<protein>
    <submittedName>
        <fullName evidence="4">Uncharacterized protein</fullName>
    </submittedName>
</protein>
<organism evidence="4 8">
    <name type="scientific">Phocaeicola vulgatus</name>
    <name type="common">Bacteroides vulgatus</name>
    <dbReference type="NCBI Taxonomy" id="821"/>
    <lineage>
        <taxon>Bacteria</taxon>
        <taxon>Pseudomonadati</taxon>
        <taxon>Bacteroidota</taxon>
        <taxon>Bacteroidia</taxon>
        <taxon>Bacteroidales</taxon>
        <taxon>Bacteroidaceae</taxon>
        <taxon>Phocaeicola</taxon>
    </lineage>
</organism>
<evidence type="ECO:0000313" key="7">
    <source>
        <dbReference type="Proteomes" id="UP000433382"/>
    </source>
</evidence>
<gene>
    <name evidence="4" type="ORF">GAS29_07375</name>
    <name evidence="3" type="ORF">GAY01_04480</name>
    <name evidence="5" type="ORF">VIC01_04162</name>
</gene>
<evidence type="ECO:0000256" key="2">
    <source>
        <dbReference type="SAM" id="SignalP"/>
    </source>
</evidence>
<dbReference type="EMBL" id="CP043529">
    <property type="protein sequence ID" value="QEW38518.1"/>
    <property type="molecule type" value="Genomic_DNA"/>
</dbReference>
<evidence type="ECO:0000313" key="3">
    <source>
        <dbReference type="EMBL" id="KAB3572814.1"/>
    </source>
</evidence>
<evidence type="ECO:0000313" key="5">
    <source>
        <dbReference type="EMBL" id="QEW38518.1"/>
    </source>
</evidence>
<evidence type="ECO:0000256" key="1">
    <source>
        <dbReference type="SAM" id="Coils"/>
    </source>
</evidence>
<feature type="chain" id="PRO_5041609258" evidence="2">
    <location>
        <begin position="24"/>
        <end position="811"/>
    </location>
</feature>
<dbReference type="Proteomes" id="UP000441522">
    <property type="component" value="Unassembled WGS sequence"/>
</dbReference>
<dbReference type="AlphaFoldDB" id="A0A412P494"/>
<evidence type="ECO:0000313" key="4">
    <source>
        <dbReference type="EMBL" id="KAB3857817.1"/>
    </source>
</evidence>
<dbReference type="EMBL" id="WCWW01000012">
    <property type="protein sequence ID" value="KAB3857817.1"/>
    <property type="molecule type" value="Genomic_DNA"/>
</dbReference>
<keyword evidence="1" id="KW-0175">Coiled coil</keyword>
<dbReference type="Proteomes" id="UP000433382">
    <property type="component" value="Unassembled WGS sequence"/>
</dbReference>
<reference evidence="7 8" key="1">
    <citation type="journal article" date="2019" name="Nat. Med.">
        <title>A library of human gut bacterial isolates paired with longitudinal multiomics data enables mechanistic microbiome research.</title>
        <authorList>
            <person name="Poyet M."/>
            <person name="Groussin M."/>
            <person name="Gibbons S.M."/>
            <person name="Avila-Pacheco J."/>
            <person name="Jiang X."/>
            <person name="Kearney S.M."/>
            <person name="Perrotta A.R."/>
            <person name="Berdy B."/>
            <person name="Zhao S."/>
            <person name="Lieberman T.D."/>
            <person name="Swanson P.K."/>
            <person name="Smith M."/>
            <person name="Roesemann S."/>
            <person name="Alexander J.E."/>
            <person name="Rich S.A."/>
            <person name="Livny J."/>
            <person name="Vlamakis H."/>
            <person name="Clish C."/>
            <person name="Bullock K."/>
            <person name="Deik A."/>
            <person name="Scott J."/>
            <person name="Pierce K.A."/>
            <person name="Xavier R.J."/>
            <person name="Alm E.J."/>
        </authorList>
    </citation>
    <scope>NUCLEOTIDE SEQUENCE [LARGE SCALE GENOMIC DNA]</scope>
    <source>
        <strain evidence="4 8">BIOML-A5</strain>
        <strain evidence="3 7">BIOML-A73</strain>
    </source>
</reference>
<reference evidence="5 6" key="2">
    <citation type="submission" date="2019-09" db="EMBL/GenBank/DDBJ databases">
        <title>Commensal-derived Metabolites Govern Vibrio cholerae Pathogenesis in Host.</title>
        <authorList>
            <person name="Yoon S.S."/>
            <person name="Yoon M.Y."/>
        </authorList>
    </citation>
    <scope>NUCLEOTIDE SEQUENCE [LARGE SCALE GENOMIC DNA]</scope>
    <source>
        <strain evidence="5 6">VIC01</strain>
    </source>
</reference>
<dbReference type="Proteomes" id="UP000326091">
    <property type="component" value="Chromosome"/>
</dbReference>
<dbReference type="RefSeq" id="WP_008668533.1">
    <property type="nucleotide sequence ID" value="NZ_CP043529.1"/>
</dbReference>
<dbReference type="EMBL" id="WCZM01000005">
    <property type="protein sequence ID" value="KAB3572814.1"/>
    <property type="molecule type" value="Genomic_DNA"/>
</dbReference>
<proteinExistence type="predicted"/>
<dbReference type="PROSITE" id="PS51257">
    <property type="entry name" value="PROKAR_LIPOPROTEIN"/>
    <property type="match status" value="1"/>
</dbReference>